<dbReference type="NCBIfam" id="TIGR03083">
    <property type="entry name" value="maleylpyruvate isomerase family mycothiol-dependent enzyme"/>
    <property type="match status" value="1"/>
</dbReference>
<dbReference type="eggNOG" id="COG0243">
    <property type="taxonomic scope" value="Bacteria"/>
</dbReference>
<dbReference type="AlphaFoldDB" id="E6S9E9"/>
<dbReference type="STRING" id="710696.Intca_1632"/>
<accession>E6S9E9</accession>
<proteinExistence type="predicted"/>
<dbReference type="HOGENOM" id="CLU_1287934_0_0_11"/>
<dbReference type="SUPFAM" id="SSF109854">
    <property type="entry name" value="DinB/YfiT-like putative metalloenzymes"/>
    <property type="match status" value="1"/>
</dbReference>
<protein>
    <recommendedName>
        <fullName evidence="3">Mycothiol-dependent maleylpyruvate isomerase metal-binding domain-containing protein</fullName>
    </recommendedName>
</protein>
<gene>
    <name evidence="1" type="ordered locus">Intca_1632</name>
</gene>
<dbReference type="KEGG" id="ica:Intca_1632"/>
<dbReference type="InterPro" id="IPR034660">
    <property type="entry name" value="DinB/YfiT-like"/>
</dbReference>
<evidence type="ECO:0000313" key="1">
    <source>
        <dbReference type="EMBL" id="ADU48145.1"/>
    </source>
</evidence>
<dbReference type="InterPro" id="IPR017517">
    <property type="entry name" value="Maleyloyr_isom"/>
</dbReference>
<dbReference type="Proteomes" id="UP000008914">
    <property type="component" value="Chromosome"/>
</dbReference>
<evidence type="ECO:0008006" key="3">
    <source>
        <dbReference type="Google" id="ProtNLM"/>
    </source>
</evidence>
<sequence length="213" mass="23714">MKRHAWSERQLLCDELERLGPDAPTLCEGWATRDLAAHLHVRESRPDVSIGAFVPPLADRLERERGRLAHGDYAALVSRVRAGAPRWNPMSRPRVDEVANLVEYFVHHEDVRRAQPGWEPRELPEDLQRALWGALRRVARLMFRRSPAGVVLVAPGIGRHAAKLPDTHGTVIVRGAPAELVLFAYGRADHAEVELEGRAVDVVALRGARLGLG</sequence>
<reference evidence="1 2" key="1">
    <citation type="journal article" date="2010" name="Stand. Genomic Sci.">
        <title>Complete genome sequence of Intrasporangium calvum type strain (7 KIP).</title>
        <authorList>
            <person name="Del Rio T.G."/>
            <person name="Chertkov O."/>
            <person name="Yasawong M."/>
            <person name="Lucas S."/>
            <person name="Deshpande S."/>
            <person name="Cheng J.F."/>
            <person name="Detter C."/>
            <person name="Tapia R."/>
            <person name="Han C."/>
            <person name="Goodwin L."/>
            <person name="Pitluck S."/>
            <person name="Liolios K."/>
            <person name="Ivanova N."/>
            <person name="Mavromatis K."/>
            <person name="Pati A."/>
            <person name="Chen A."/>
            <person name="Palaniappan K."/>
            <person name="Land M."/>
            <person name="Hauser L."/>
            <person name="Chang Y.J."/>
            <person name="Jeffries C.D."/>
            <person name="Rohde M."/>
            <person name="Pukall R."/>
            <person name="Sikorski J."/>
            <person name="Goker M."/>
            <person name="Woyke T."/>
            <person name="Bristow J."/>
            <person name="Eisen J.A."/>
            <person name="Markowitz V."/>
            <person name="Hugenholtz P."/>
            <person name="Kyrpides N.C."/>
            <person name="Klenk H.P."/>
            <person name="Lapidus A."/>
        </authorList>
    </citation>
    <scope>NUCLEOTIDE SEQUENCE [LARGE SCALE GENOMIC DNA]</scope>
    <source>
        <strain evidence="2">ATCC 23552 / DSM 43043 / JCM 3097 / NBRC 12989 / 7 KIP</strain>
    </source>
</reference>
<dbReference type="RefSeq" id="WP_013492460.1">
    <property type="nucleotide sequence ID" value="NC_014830.1"/>
</dbReference>
<name>E6S9E9_INTC7</name>
<dbReference type="OrthoDB" id="3268903at2"/>
<dbReference type="NCBIfam" id="TIGR03085">
    <property type="entry name" value="TIGR03085 family metal-binding protein"/>
    <property type="match status" value="1"/>
</dbReference>
<keyword evidence="2" id="KW-1185">Reference proteome</keyword>
<evidence type="ECO:0000313" key="2">
    <source>
        <dbReference type="Proteomes" id="UP000008914"/>
    </source>
</evidence>
<dbReference type="InterPro" id="IPR017519">
    <property type="entry name" value="CHP03085"/>
</dbReference>
<dbReference type="EMBL" id="CP002343">
    <property type="protein sequence ID" value="ADU48145.1"/>
    <property type="molecule type" value="Genomic_DNA"/>
</dbReference>
<organism evidence="1 2">
    <name type="scientific">Intrasporangium calvum (strain ATCC 23552 / DSM 43043 / JCM 3097 / NBRC 12989 / NCIMB 10167 / NRRL B-3866 / 7 KIP)</name>
    <dbReference type="NCBI Taxonomy" id="710696"/>
    <lineage>
        <taxon>Bacteria</taxon>
        <taxon>Bacillati</taxon>
        <taxon>Actinomycetota</taxon>
        <taxon>Actinomycetes</taxon>
        <taxon>Micrococcales</taxon>
        <taxon>Intrasporangiaceae</taxon>
        <taxon>Intrasporangium</taxon>
    </lineage>
</organism>